<feature type="region of interest" description="Disordered" evidence="1">
    <location>
        <begin position="371"/>
        <end position="391"/>
    </location>
</feature>
<organism evidence="2">
    <name type="scientific">marine metagenome</name>
    <dbReference type="NCBI Taxonomy" id="408172"/>
    <lineage>
        <taxon>unclassified sequences</taxon>
        <taxon>metagenomes</taxon>
        <taxon>ecological metagenomes</taxon>
    </lineage>
</organism>
<dbReference type="EMBL" id="UINC01044015">
    <property type="protein sequence ID" value="SVB48868.1"/>
    <property type="molecule type" value="Genomic_DNA"/>
</dbReference>
<dbReference type="SUPFAM" id="SSF51126">
    <property type="entry name" value="Pectin lyase-like"/>
    <property type="match status" value="1"/>
</dbReference>
<dbReference type="AlphaFoldDB" id="A0A382EDS7"/>
<proteinExistence type="predicted"/>
<dbReference type="Gene3D" id="2.160.20.10">
    <property type="entry name" value="Single-stranded right-handed beta-helix, Pectin lyase-like"/>
    <property type="match status" value="1"/>
</dbReference>
<reference evidence="2" key="1">
    <citation type="submission" date="2018-05" db="EMBL/GenBank/DDBJ databases">
        <authorList>
            <person name="Lanie J.A."/>
            <person name="Ng W.-L."/>
            <person name="Kazmierczak K.M."/>
            <person name="Andrzejewski T.M."/>
            <person name="Davidsen T.M."/>
            <person name="Wayne K.J."/>
            <person name="Tettelin H."/>
            <person name="Glass J.I."/>
            <person name="Rusch D."/>
            <person name="Podicherti R."/>
            <person name="Tsui H.-C.T."/>
            <person name="Winkler M.E."/>
        </authorList>
    </citation>
    <scope>NUCLEOTIDE SEQUENCE</scope>
</reference>
<name>A0A382EDS7_9ZZZZ</name>
<dbReference type="InterPro" id="IPR012334">
    <property type="entry name" value="Pectin_lyas_fold"/>
</dbReference>
<gene>
    <name evidence="2" type="ORF">METZ01_LOCUS201722</name>
</gene>
<evidence type="ECO:0008006" key="3">
    <source>
        <dbReference type="Google" id="ProtNLM"/>
    </source>
</evidence>
<accession>A0A382EDS7</accession>
<protein>
    <recommendedName>
        <fullName evidence="3">Right handed beta helix domain-containing protein</fullName>
    </recommendedName>
</protein>
<dbReference type="InterPro" id="IPR011050">
    <property type="entry name" value="Pectin_lyase_fold/virulence"/>
</dbReference>
<evidence type="ECO:0000256" key="1">
    <source>
        <dbReference type="SAM" id="MobiDB-lite"/>
    </source>
</evidence>
<sequence length="457" mass="50658">MKQFISLIPLFLFVLVTHCSGADYYIDSVNGSDNNDGLSIRKPWKSHMKAESASLAAGDVVHFKKGSAFSGNIRISESGTAAKPIRLTSYGKGELPKFTNPTTRDASGNAIILGGDYIIVENLHFHDTPGEHVSGMIIMTRLAALRIDRGSDHCIIRNNEFIKTGQGIMSAGEHTLITENYLDGPSYALWRTSKSSWGPMGIHLNIGNQEVSYNTIKNFGTKDSPWGSDGGAIEIDCGRYHKKNIYIHHNYSEGNAGFLESSWDYDWPRYRQEIYNWRVSFNVCYDGQSWLFMLAPCTGIYFDNNTIARYNGFGRSQNAGARIDVRGGSPVGKPSGAHFRNNLFIYSSSPYTGNRSGGALKTANWYSKHKSPGTKYKGDSSQAGSGDPGLVDLQKQDYHLKADSPLRGKAINLSEFYKSDFDGRPLPKTGNWDIGAIQYNATKPTKALQPKRRRPYP</sequence>
<evidence type="ECO:0000313" key="2">
    <source>
        <dbReference type="EMBL" id="SVB48868.1"/>
    </source>
</evidence>